<dbReference type="Pfam" id="PF00004">
    <property type="entry name" value="AAA"/>
    <property type="match status" value="1"/>
</dbReference>
<feature type="domain" description="ATPase AAA-type core" evidence="2">
    <location>
        <begin position="1331"/>
        <end position="1406"/>
    </location>
</feature>
<evidence type="ECO:0000256" key="1">
    <source>
        <dbReference type="SAM" id="Coils"/>
    </source>
</evidence>
<feature type="domain" description="DUF3686" evidence="3">
    <location>
        <begin position="39"/>
        <end position="498"/>
    </location>
</feature>
<evidence type="ECO:0000259" key="4">
    <source>
        <dbReference type="Pfam" id="PF25472"/>
    </source>
</evidence>
<dbReference type="Pfam" id="PF12458">
    <property type="entry name" value="DUF3686"/>
    <property type="match status" value="1"/>
</dbReference>
<keyword evidence="6" id="KW-1185">Reference proteome</keyword>
<dbReference type="InterPro" id="IPR003959">
    <property type="entry name" value="ATPase_AAA_core"/>
</dbReference>
<reference evidence="5 6" key="1">
    <citation type="submission" date="2019-04" db="EMBL/GenBank/DDBJ databases">
        <title>Lampropedia sp YIM MLB12 draf genome.</title>
        <authorList>
            <person name="Wang Y.-X."/>
        </authorList>
    </citation>
    <scope>NUCLEOTIDE SEQUENCE [LARGE SCALE GENOMIC DNA]</scope>
    <source>
        <strain evidence="5 6">YIM MLB12</strain>
    </source>
</reference>
<dbReference type="Pfam" id="PF25472">
    <property type="entry name" value="DUF7902"/>
    <property type="match status" value="1"/>
</dbReference>
<dbReference type="GO" id="GO:0016887">
    <property type="term" value="F:ATP hydrolysis activity"/>
    <property type="evidence" value="ECO:0007669"/>
    <property type="project" value="InterPro"/>
</dbReference>
<dbReference type="EMBL" id="SSWX01000005">
    <property type="protein sequence ID" value="THJ34976.1"/>
    <property type="molecule type" value="Genomic_DNA"/>
</dbReference>
<evidence type="ECO:0000313" key="5">
    <source>
        <dbReference type="EMBL" id="THJ34976.1"/>
    </source>
</evidence>
<organism evidence="5 6">
    <name type="scientific">Lampropedia aestuarii</name>
    <dbReference type="NCBI Taxonomy" id="2562762"/>
    <lineage>
        <taxon>Bacteria</taxon>
        <taxon>Pseudomonadati</taxon>
        <taxon>Pseudomonadota</taxon>
        <taxon>Betaproteobacteria</taxon>
        <taxon>Burkholderiales</taxon>
        <taxon>Comamonadaceae</taxon>
        <taxon>Lampropedia</taxon>
    </lineage>
</organism>
<name>A0A4S5BY99_9BURK</name>
<dbReference type="Proteomes" id="UP000306236">
    <property type="component" value="Unassembled WGS sequence"/>
</dbReference>
<comment type="caution">
    <text evidence="5">The sequence shown here is derived from an EMBL/GenBank/DDBJ whole genome shotgun (WGS) entry which is preliminary data.</text>
</comment>
<proteinExistence type="predicted"/>
<evidence type="ECO:0000313" key="6">
    <source>
        <dbReference type="Proteomes" id="UP000306236"/>
    </source>
</evidence>
<keyword evidence="1" id="KW-0175">Coiled coil</keyword>
<protein>
    <submittedName>
        <fullName evidence="5">AAA family ATPase</fullName>
    </submittedName>
</protein>
<feature type="coiled-coil region" evidence="1">
    <location>
        <begin position="651"/>
        <end position="700"/>
    </location>
</feature>
<dbReference type="OrthoDB" id="9814769at2"/>
<dbReference type="GO" id="GO:0005524">
    <property type="term" value="F:ATP binding"/>
    <property type="evidence" value="ECO:0007669"/>
    <property type="project" value="InterPro"/>
</dbReference>
<evidence type="ECO:0000259" key="2">
    <source>
        <dbReference type="Pfam" id="PF00004"/>
    </source>
</evidence>
<dbReference type="Gene3D" id="3.40.50.300">
    <property type="entry name" value="P-loop containing nucleotide triphosphate hydrolases"/>
    <property type="match status" value="1"/>
</dbReference>
<evidence type="ECO:0000259" key="3">
    <source>
        <dbReference type="Pfam" id="PF12458"/>
    </source>
</evidence>
<dbReference type="InterPro" id="IPR057224">
    <property type="entry name" value="DUF7902"/>
</dbReference>
<accession>A0A4S5BY99</accession>
<sequence>MATSEQNEQGAHSAINQAVASGGAYEVLQKRLSDQGAALRGIAADLNGQRLQEFGASHMDLLGRVRVRTENNCVGRDIVQVGELTVFGYNVFLGIKQETRIEDVFAVYRLQAAKADAVDGGNAAAADSYDIVPVDVRQSFLGHQSFVQDFRELYTYYKGARLLQLVIKEGQLLAAFQIGERLADVRVFRWSVSPDGKEVQYIDNRGERDIALPAPYDFEWLPTGRNDVVQGRYPHIAILDTIFIDTIGGDLTIKIEDNTNDGLGIWREAVQDATQSLDDAKIEYASVGSLILLKVLPYREEEWRYLVYNTLTQKVQRIDAIGLACIQLPEDHGIIFPGGYYLQSGEHRHFSQDMRGMLYKRSYRSPNGEDVMYIFYEPTSGRMALFTYNMIARELQPPIIGHGYARLEDGRMVIFSSESDEPTRIHPMQIWRTPFASEEFAARQPAKNTPMGRIGNAELVRGISELYSLTREIDAEEVSSSRYERLIDTTRRLFERYHWMEDAQFSGLPKVLHEITASGEAVLDEYEKVESIRSETQRQMSEAQTRQRSLLMEMRRGDWSQTRDYVQALAQITQQRGRLMSIRDLRYVDTAAVDGMQAELNATGDDVAARTATFLASEDALKPYTEGLKTLEEQVQKAQTTPQINEPVAAMQAMSAELDTLSELMAVLQVEDPTQRTRIVEGISEIYAALNQARARAEQRKRGMGAAEQVAQFGAQFALFGQSIASALALANDPEKCDEQLARLLVQLEELESQFGEHEQFLGDIISKREELLETFEAHKQTLLDERQRRAQGVFDAALRILEGLPRRTERMDSQDTLNAFFAGDALILKLRELAARLRELQDSVKADDIEARLKGIRDQAVRALRDRSELFEGDGNIIRLGKHRFSVNTQVLDLTLMPRGEQLNLHLTGTDYMEPLALPELAELKAYWDVTLESESPQIYRAEYLALQMLEAARQPASSNAAQSGEGAEILSRDQLIALLPQPEALMRAVRAFAAPRYREGYERGIHDHDAALILQALLPLQEKAGVLAFDAKARALAVLLWNELRAGSDYTFKIATLARHWHSRAQSAASMQRLLGSEDARNALVTEVAQALHTFVQGNQLVHFQTDLAALAQQGADYLVQELSSSAPRMHFSTYAEQLLQALQDKLQSDGSWSELDAALRDASQPLATRYDLALHWLHAVARQQTAQGQANNGSYADEAATLALLHSNVQREALRVDLRATVTGLLGQHSRIHDGQLDLGVDDFSRRAHWHSSQFVPGLRRYQQLRQDILVEQRSSMRLEEFKPRPLSSFVRNKLINDVYLSVIGDNLAKQMGTVGENKRTDLMGLLMMISPPGYGKTTLMEYVANRLGLIFMKINGPALGHEVRSIDPAQAPDATSRQELEKLNLALEMGNNVMLYIDDIQHTHPEFLQRFISLSDGTRRIEGVWRGRTKTYDMRGKKFCIVMSGNPYTESGEVFKIPDMLANRADVYNLGDVLGGLEETFKLSYIENSLTSNAVLAPLATRDLKDLYLLVGKIQGKEFSSNELSHDYSAAELREIGAVLERMLQVREVVYKVNQQYIASAGQADAYRTEPPFKLQGSYRNMNKLAEKITSVMNAQEMQQLLNDHYLGESQLLTTGAEENLLKLAELRQHMTAEQQARWTEIKRNFMRSQAIGGSDTDTGGKIVAQLIDLVEATKHSALSAAAQAEQAEQQRQQAAAPWADILASLHQLAAAQQQSGQSTAEALRQALANALESKASSLDTASAATADETTRLLAARELGNLVASALQPVQEHLANNRRQQLGLHRVMLQIATTMQEQLDILSRAHPGASGERVRHSEVVGKAFERMRGDEE</sequence>
<dbReference type="InterPro" id="IPR020958">
    <property type="entry name" value="DUF3686"/>
</dbReference>
<feature type="coiled-coil region" evidence="1">
    <location>
        <begin position="831"/>
        <end position="867"/>
    </location>
</feature>
<feature type="domain" description="DUF7902" evidence="4">
    <location>
        <begin position="619"/>
        <end position="702"/>
    </location>
</feature>
<dbReference type="RefSeq" id="WP_136405689.1">
    <property type="nucleotide sequence ID" value="NZ_SSWX01000005.1"/>
</dbReference>
<dbReference type="InterPro" id="IPR027417">
    <property type="entry name" value="P-loop_NTPase"/>
</dbReference>
<dbReference type="SUPFAM" id="SSF52540">
    <property type="entry name" value="P-loop containing nucleoside triphosphate hydrolases"/>
    <property type="match status" value="1"/>
</dbReference>
<gene>
    <name evidence="5" type="ORF">E8K88_05715</name>
</gene>